<protein>
    <submittedName>
        <fullName evidence="3">Uncharacterized protein</fullName>
    </submittedName>
</protein>
<sequence>MSEKKHIERTEKTKKSSERQGEYSSVRKWGVVKKIWKKKRNVGKKKGKTMGNGIVQISIIKNRKKVLLRNFNAVSRVMVFFSIFYLFPGAGVPSAVVSPSNPGREGSNVINDENSFLDSNIPLTEKNEENSEVIREKS</sequence>
<proteinExistence type="predicted"/>
<keyword evidence="2" id="KW-0472">Membrane</keyword>
<evidence type="ECO:0000313" key="3">
    <source>
        <dbReference type="EMBL" id="EFO86527.1"/>
    </source>
</evidence>
<dbReference type="HOGENOM" id="CLU_1857134_0_0_1"/>
<accession>E3LZ49</accession>
<evidence type="ECO:0000256" key="1">
    <source>
        <dbReference type="SAM" id="MobiDB-lite"/>
    </source>
</evidence>
<dbReference type="Proteomes" id="UP000008281">
    <property type="component" value="Unassembled WGS sequence"/>
</dbReference>
<keyword evidence="2" id="KW-1133">Transmembrane helix</keyword>
<organism evidence="4">
    <name type="scientific">Caenorhabditis remanei</name>
    <name type="common">Caenorhabditis vulgaris</name>
    <dbReference type="NCBI Taxonomy" id="31234"/>
    <lineage>
        <taxon>Eukaryota</taxon>
        <taxon>Metazoa</taxon>
        <taxon>Ecdysozoa</taxon>
        <taxon>Nematoda</taxon>
        <taxon>Chromadorea</taxon>
        <taxon>Rhabditida</taxon>
        <taxon>Rhabditina</taxon>
        <taxon>Rhabditomorpha</taxon>
        <taxon>Rhabditoidea</taxon>
        <taxon>Rhabditidae</taxon>
        <taxon>Peloderinae</taxon>
        <taxon>Caenorhabditis</taxon>
    </lineage>
</organism>
<evidence type="ECO:0000313" key="4">
    <source>
        <dbReference type="Proteomes" id="UP000008281"/>
    </source>
</evidence>
<reference evidence="3" key="1">
    <citation type="submission" date="2007-07" db="EMBL/GenBank/DDBJ databases">
        <title>PCAP assembly of the Caenorhabditis remanei genome.</title>
        <authorList>
            <consortium name="The Caenorhabditis remanei Sequencing Consortium"/>
            <person name="Wilson R.K."/>
        </authorList>
    </citation>
    <scope>NUCLEOTIDE SEQUENCE [LARGE SCALE GENOMIC DNA]</scope>
    <source>
        <strain evidence="3">PB4641</strain>
    </source>
</reference>
<dbReference type="InParanoid" id="E3LZ49"/>
<keyword evidence="2" id="KW-0812">Transmembrane</keyword>
<evidence type="ECO:0000256" key="2">
    <source>
        <dbReference type="SAM" id="Phobius"/>
    </source>
</evidence>
<feature type="region of interest" description="Disordered" evidence="1">
    <location>
        <begin position="1"/>
        <end position="23"/>
    </location>
</feature>
<dbReference type="EMBL" id="DS268419">
    <property type="protein sequence ID" value="EFO86527.1"/>
    <property type="molecule type" value="Genomic_DNA"/>
</dbReference>
<keyword evidence="4" id="KW-1185">Reference proteome</keyword>
<feature type="transmembrane region" description="Helical" evidence="2">
    <location>
        <begin position="66"/>
        <end position="87"/>
    </location>
</feature>
<gene>
    <name evidence="3" type="ORF">CRE_04764</name>
</gene>
<feature type="compositionally biased region" description="Basic and acidic residues" evidence="1">
    <location>
        <begin position="1"/>
        <end position="21"/>
    </location>
</feature>
<dbReference type="AlphaFoldDB" id="E3LZ49"/>
<name>E3LZ49_CAERE</name>